<dbReference type="SUPFAM" id="SSF54427">
    <property type="entry name" value="NTF2-like"/>
    <property type="match status" value="1"/>
</dbReference>
<keyword evidence="3" id="KW-1185">Reference proteome</keyword>
<dbReference type="Pfam" id="PF12893">
    <property type="entry name" value="Lumazine_bd_2"/>
    <property type="match status" value="1"/>
</dbReference>
<dbReference type="OrthoDB" id="117186at2"/>
<sequence length="144" mass="15835">MKFLCLLLLTAPAFAQNPDEAAVRKTISSLFEGMKRADSTTLKPLFLPNARLQTVLNKAGDVSVKDDPIAGFVASVGKAKAGALDERLGDYMVHIDGDLATAFTPYQFYYNGEQHHCGANAFTLVRVGEVWKIQTIIDTRRKCQ</sequence>
<dbReference type="InterPro" id="IPR039437">
    <property type="entry name" value="FrzH/put_lumazine-bd"/>
</dbReference>
<dbReference type="RefSeq" id="WP_077133308.1">
    <property type="nucleotide sequence ID" value="NZ_CP014263.1"/>
</dbReference>
<dbReference type="KEGG" id="smon:AWR27_22505"/>
<keyword evidence="1" id="KW-0732">Signal</keyword>
<feature type="chain" id="PRO_5012794983" evidence="1">
    <location>
        <begin position="16"/>
        <end position="144"/>
    </location>
</feature>
<dbReference type="InterPro" id="IPR032710">
    <property type="entry name" value="NTF2-like_dom_sf"/>
</dbReference>
<gene>
    <name evidence="2" type="ORF">AWR27_22505</name>
</gene>
<accession>A0A1P9X2G8</accession>
<organism evidence="2 3">
    <name type="scientific">Spirosoma montaniterrae</name>
    <dbReference type="NCBI Taxonomy" id="1178516"/>
    <lineage>
        <taxon>Bacteria</taxon>
        <taxon>Pseudomonadati</taxon>
        <taxon>Bacteroidota</taxon>
        <taxon>Cytophagia</taxon>
        <taxon>Cytophagales</taxon>
        <taxon>Cytophagaceae</taxon>
        <taxon>Spirosoma</taxon>
    </lineage>
</organism>
<evidence type="ECO:0000256" key="1">
    <source>
        <dbReference type="SAM" id="SignalP"/>
    </source>
</evidence>
<evidence type="ECO:0000313" key="2">
    <source>
        <dbReference type="EMBL" id="AQG81830.1"/>
    </source>
</evidence>
<dbReference type="Proteomes" id="UP000187941">
    <property type="component" value="Chromosome"/>
</dbReference>
<dbReference type="STRING" id="1178516.AWR27_22505"/>
<feature type="signal peptide" evidence="1">
    <location>
        <begin position="1"/>
        <end position="15"/>
    </location>
</feature>
<protein>
    <submittedName>
        <fullName evidence="2">Uncharacterized protein</fullName>
    </submittedName>
</protein>
<proteinExistence type="predicted"/>
<dbReference type="Gene3D" id="3.10.450.50">
    <property type="match status" value="1"/>
</dbReference>
<name>A0A1P9X2G8_9BACT</name>
<evidence type="ECO:0000313" key="3">
    <source>
        <dbReference type="Proteomes" id="UP000187941"/>
    </source>
</evidence>
<dbReference type="EMBL" id="CP014263">
    <property type="protein sequence ID" value="AQG81830.1"/>
    <property type="molecule type" value="Genomic_DNA"/>
</dbReference>
<dbReference type="AlphaFoldDB" id="A0A1P9X2G8"/>
<reference evidence="2 3" key="1">
    <citation type="submission" date="2016-01" db="EMBL/GenBank/DDBJ databases">
        <authorList>
            <person name="Oliw E.H."/>
        </authorList>
    </citation>
    <scope>NUCLEOTIDE SEQUENCE [LARGE SCALE GENOMIC DNA]</scope>
    <source>
        <strain evidence="2 3">DY10</strain>
    </source>
</reference>